<keyword evidence="5" id="KW-1185">Reference proteome</keyword>
<evidence type="ECO:0000256" key="2">
    <source>
        <dbReference type="ARBA" id="ARBA00022472"/>
    </source>
</evidence>
<comment type="similarity">
    <text evidence="1">Belongs to the mTERF family.</text>
</comment>
<keyword evidence="3" id="KW-0809">Transit peptide</keyword>
<dbReference type="Gene3D" id="1.25.70.10">
    <property type="entry name" value="Transcription termination factor 3, mitochondrial"/>
    <property type="match status" value="2"/>
</dbReference>
<dbReference type="FunFam" id="1.25.70.10:FF:000001">
    <property type="entry name" value="Mitochondrial transcription termination factor-like"/>
    <property type="match status" value="1"/>
</dbReference>
<dbReference type="PANTHER" id="PTHR13068:SF133">
    <property type="entry name" value="MITOCHONDRIAL TRANSCRIPTION TERMINATION FACTOR FAMILY PROTEIN"/>
    <property type="match status" value="1"/>
</dbReference>
<dbReference type="EMBL" id="NKXS01005549">
    <property type="protein sequence ID" value="PIN03337.1"/>
    <property type="molecule type" value="Genomic_DNA"/>
</dbReference>
<dbReference type="PANTHER" id="PTHR13068">
    <property type="entry name" value="CGI-12 PROTEIN-RELATED"/>
    <property type="match status" value="1"/>
</dbReference>
<dbReference type="GO" id="GO:0006353">
    <property type="term" value="P:DNA-templated transcription termination"/>
    <property type="evidence" value="ECO:0007669"/>
    <property type="project" value="UniProtKB-KW"/>
</dbReference>
<keyword evidence="2" id="KW-0805">Transcription regulation</keyword>
<keyword evidence="2" id="KW-0806">Transcription termination</keyword>
<dbReference type="InterPro" id="IPR038538">
    <property type="entry name" value="MTERF_sf"/>
</dbReference>
<organism evidence="4 5">
    <name type="scientific">Handroanthus impetiginosus</name>
    <dbReference type="NCBI Taxonomy" id="429701"/>
    <lineage>
        <taxon>Eukaryota</taxon>
        <taxon>Viridiplantae</taxon>
        <taxon>Streptophyta</taxon>
        <taxon>Embryophyta</taxon>
        <taxon>Tracheophyta</taxon>
        <taxon>Spermatophyta</taxon>
        <taxon>Magnoliopsida</taxon>
        <taxon>eudicotyledons</taxon>
        <taxon>Gunneridae</taxon>
        <taxon>Pentapetalae</taxon>
        <taxon>asterids</taxon>
        <taxon>lamiids</taxon>
        <taxon>Lamiales</taxon>
        <taxon>Bignoniaceae</taxon>
        <taxon>Crescentiina</taxon>
        <taxon>Tabebuia alliance</taxon>
        <taxon>Handroanthus</taxon>
    </lineage>
</organism>
<dbReference type="STRING" id="429701.A0A2G9GDI0"/>
<protein>
    <submittedName>
        <fullName evidence="4">Mitochondrial transcription termination factor, mTERF</fullName>
    </submittedName>
</protein>
<evidence type="ECO:0000313" key="5">
    <source>
        <dbReference type="Proteomes" id="UP000231279"/>
    </source>
</evidence>
<dbReference type="SMART" id="SM00733">
    <property type="entry name" value="Mterf"/>
    <property type="match status" value="5"/>
</dbReference>
<keyword evidence="2" id="KW-0804">Transcription</keyword>
<evidence type="ECO:0000256" key="3">
    <source>
        <dbReference type="ARBA" id="ARBA00022946"/>
    </source>
</evidence>
<evidence type="ECO:0000256" key="1">
    <source>
        <dbReference type="ARBA" id="ARBA00007692"/>
    </source>
</evidence>
<sequence length="400" mass="45428">MFNLLFKKQLIIAASNIRGFGNPSRFPLNASLIIRLFSSNSEIHCDQQKSFTVSYLINSCGLSPEAANVASKKVTLNSPGNTDLLLALLKNHGLSDAHITKMVTISPNILLAHPEKTVLPKLQFFNSIGMPTPDLAQFIARSPTILRCSLRNRIIPFYECLKNLLKSDKKVITVFKRITAYFLLTALQRIPHNVAVLKKYGVDESNISFLAVHNPQPLFMRSDKLVKLLDKVTELGIDISKSIFMQAVKVLYSTSKSSWEARKKAYHEWGWSESDISMAFSLHPVCMNLSEKKIMSEMDFFVNEMNCEAKAIARHPTVLFYSLEKRIMPRCRVVKLLMVKGLIKPSRNLVSLLRMTDKTFLEKFITKYGNVPGLLDVYRRNLNLRDLGFDSRELAKVKLL</sequence>
<accession>A0A2G9GDI0</accession>
<dbReference type="InterPro" id="IPR003690">
    <property type="entry name" value="MTERF"/>
</dbReference>
<dbReference type="Proteomes" id="UP000231279">
    <property type="component" value="Unassembled WGS sequence"/>
</dbReference>
<proteinExistence type="inferred from homology"/>
<gene>
    <name evidence="4" type="ORF">CDL12_24138</name>
</gene>
<name>A0A2G9GDI0_9LAMI</name>
<evidence type="ECO:0000313" key="4">
    <source>
        <dbReference type="EMBL" id="PIN03337.1"/>
    </source>
</evidence>
<dbReference type="GO" id="GO:0003676">
    <property type="term" value="F:nucleic acid binding"/>
    <property type="evidence" value="ECO:0007669"/>
    <property type="project" value="InterPro"/>
</dbReference>
<comment type="caution">
    <text evidence="4">The sequence shown here is derived from an EMBL/GenBank/DDBJ whole genome shotgun (WGS) entry which is preliminary data.</text>
</comment>
<reference evidence="5" key="1">
    <citation type="journal article" date="2018" name="Gigascience">
        <title>Genome assembly of the Pink Ipe (Handroanthus impetiginosus, Bignoniaceae), a highly valued, ecologically keystone Neotropical timber forest tree.</title>
        <authorList>
            <person name="Silva-Junior O.B."/>
            <person name="Grattapaglia D."/>
            <person name="Novaes E."/>
            <person name="Collevatti R.G."/>
        </authorList>
    </citation>
    <scope>NUCLEOTIDE SEQUENCE [LARGE SCALE GENOMIC DNA]</scope>
    <source>
        <strain evidence="5">cv. UFG-1</strain>
    </source>
</reference>
<dbReference type="AlphaFoldDB" id="A0A2G9GDI0"/>
<dbReference type="Pfam" id="PF02536">
    <property type="entry name" value="mTERF"/>
    <property type="match status" value="1"/>
</dbReference>
<dbReference type="OrthoDB" id="905822at2759"/>